<proteinExistence type="predicted"/>
<reference evidence="2 3" key="1">
    <citation type="submission" date="2016-07" db="EMBL/GenBank/DDBJ databases">
        <title>Multiple horizontal gene transfer events from other fungi enriched the ability of initially mycotrophic Trichoderma (Ascomycota) to feed on dead plant biomass.</title>
        <authorList>
            <consortium name="DOE Joint Genome Institute"/>
            <person name="Aerts A."/>
            <person name="Atanasova L."/>
            <person name="Chenthamara K."/>
            <person name="Zhang J."/>
            <person name="Grujic M."/>
            <person name="Henrissat B."/>
            <person name="Kuo A."/>
            <person name="Salamov A."/>
            <person name="Lipzen A."/>
            <person name="Labutti K."/>
            <person name="Barry K."/>
            <person name="Miao Y."/>
            <person name="Rahimi M.J."/>
            <person name="Shen Q."/>
            <person name="Grigoriev I.V."/>
            <person name="Kubicek C.P."/>
            <person name="Druzhinina I.S."/>
        </authorList>
    </citation>
    <scope>NUCLEOTIDE SEQUENCE [LARGE SCALE GENOMIC DNA]</scope>
    <source>
        <strain evidence="2 3">CBS 433.97</strain>
    </source>
</reference>
<evidence type="ECO:0008006" key="4">
    <source>
        <dbReference type="Google" id="ProtNLM"/>
    </source>
</evidence>
<evidence type="ECO:0000256" key="1">
    <source>
        <dbReference type="SAM" id="SignalP"/>
    </source>
</evidence>
<dbReference type="EMBL" id="KZ679258">
    <property type="protein sequence ID" value="PTB43963.1"/>
    <property type="molecule type" value="Genomic_DNA"/>
</dbReference>
<feature type="chain" id="PRO_5015557591" description="Secreted protein" evidence="1">
    <location>
        <begin position="17"/>
        <end position="128"/>
    </location>
</feature>
<gene>
    <name evidence="2" type="ORF">M441DRAFT_338113</name>
</gene>
<dbReference type="AlphaFoldDB" id="A0A2T3ZGP0"/>
<name>A0A2T3ZGP0_TRIA4</name>
<evidence type="ECO:0000313" key="2">
    <source>
        <dbReference type="EMBL" id="PTB43963.1"/>
    </source>
</evidence>
<evidence type="ECO:0000313" key="3">
    <source>
        <dbReference type="Proteomes" id="UP000240493"/>
    </source>
</evidence>
<accession>A0A2T3ZGP0</accession>
<organism evidence="2 3">
    <name type="scientific">Trichoderma asperellum (strain ATCC 204424 / CBS 433.97 / NBRC 101777)</name>
    <dbReference type="NCBI Taxonomy" id="1042311"/>
    <lineage>
        <taxon>Eukaryota</taxon>
        <taxon>Fungi</taxon>
        <taxon>Dikarya</taxon>
        <taxon>Ascomycota</taxon>
        <taxon>Pezizomycotina</taxon>
        <taxon>Sordariomycetes</taxon>
        <taxon>Hypocreomycetidae</taxon>
        <taxon>Hypocreales</taxon>
        <taxon>Hypocreaceae</taxon>
        <taxon>Trichoderma</taxon>
    </lineage>
</organism>
<keyword evidence="1" id="KW-0732">Signal</keyword>
<protein>
    <recommendedName>
        <fullName evidence="4">Secreted protein</fullName>
    </recommendedName>
</protein>
<keyword evidence="3" id="KW-1185">Reference proteome</keyword>
<feature type="signal peptide" evidence="1">
    <location>
        <begin position="1"/>
        <end position="16"/>
    </location>
</feature>
<sequence length="128" mass="13746">MLCACLLSDTVPLILSTPCLLGTAAIEFAIPCTQLEPYCFSSKYVGLCSIVRSLDKTSFCSLPCSETVTRGSPTDSPQGAHINATTALISCRSRHTLRIPSPSPWLQDDASRDSARTLPAANACKWRP</sequence>
<dbReference type="Proteomes" id="UP000240493">
    <property type="component" value="Unassembled WGS sequence"/>
</dbReference>